<gene>
    <name evidence="2" type="ORF">An08g02560</name>
</gene>
<sequence>MTESSGKLAALSVEHGGTITELNKIRMENRQADRRSAVWRFRPPRGIILIQVCKVLVLTVTLFGERLKTGRTHRHRFSSVASSVAAECRLQHGVAGVKLVSDEAEGTTTEGGKEKPWQVTLSEQYNPIPLPPLLVTMRSMAGDDCHTRQYPGQISAPTDQPDQHLSILQVRMFSEASSFRGGLGAGEVITDFHFQSVDYHLIHKPIHPSTQGPIFETSIIRATTALCEIQSAYEDRCGSDPCGLRDMNPSVAGSLLFGWTAVARCSQYAVLKLFFKVLCCIHTREPERPGAFSCLVGYGIPVTLAPGWSTCPSIMALGPARLSTLLGGIPAQHHRPTVDGMGPGAWRSRERRK</sequence>
<reference evidence="2" key="1">
    <citation type="submission" date="2025-02" db="EMBL/GenBank/DDBJ databases">
        <authorList>
            <consortium name="NCBI Genome Project"/>
        </authorList>
    </citation>
    <scope>NUCLEOTIDE SEQUENCE</scope>
</reference>
<evidence type="ECO:0000256" key="1">
    <source>
        <dbReference type="SAM" id="MobiDB-lite"/>
    </source>
</evidence>
<dbReference type="AlphaFoldDB" id="A0AAJ8BWY4"/>
<proteinExistence type="predicted"/>
<dbReference type="RefSeq" id="XP_059603916.1">
    <property type="nucleotide sequence ID" value="XM_059748894.1"/>
</dbReference>
<dbReference type="KEGG" id="ang:An08g02560"/>
<evidence type="ECO:0000313" key="2">
    <source>
        <dbReference type="RefSeq" id="XP_059603916.1"/>
    </source>
</evidence>
<accession>A0AAJ8BWY4</accession>
<dbReference type="GeneID" id="84591605"/>
<organism evidence="2">
    <name type="scientific">Aspergillus niger</name>
    <dbReference type="NCBI Taxonomy" id="5061"/>
    <lineage>
        <taxon>Eukaryota</taxon>
        <taxon>Fungi</taxon>
        <taxon>Dikarya</taxon>
        <taxon>Ascomycota</taxon>
        <taxon>Pezizomycotina</taxon>
        <taxon>Eurotiomycetes</taxon>
        <taxon>Eurotiomycetidae</taxon>
        <taxon>Eurotiales</taxon>
        <taxon>Aspergillaceae</taxon>
        <taxon>Aspergillus</taxon>
        <taxon>Aspergillus subgen. Circumdati</taxon>
    </lineage>
</organism>
<protein>
    <submittedName>
        <fullName evidence="2">Uncharacterized protein</fullName>
    </submittedName>
</protein>
<reference evidence="2" key="2">
    <citation type="submission" date="2025-08" db="UniProtKB">
        <authorList>
            <consortium name="RefSeq"/>
        </authorList>
    </citation>
    <scope>IDENTIFICATION</scope>
</reference>
<dbReference type="VEuPathDB" id="FungiDB:An08g02560"/>
<feature type="region of interest" description="Disordered" evidence="1">
    <location>
        <begin position="333"/>
        <end position="353"/>
    </location>
</feature>
<name>A0AAJ8BWY4_ASPNG</name>